<feature type="compositionally biased region" description="Acidic residues" evidence="1">
    <location>
        <begin position="43"/>
        <end position="60"/>
    </location>
</feature>
<accession>A0AAD8NGI4</accession>
<feature type="region of interest" description="Disordered" evidence="1">
    <location>
        <begin position="32"/>
        <end position="63"/>
    </location>
</feature>
<organism evidence="2 3">
    <name type="scientific">Tagetes erecta</name>
    <name type="common">African marigold</name>
    <dbReference type="NCBI Taxonomy" id="13708"/>
    <lineage>
        <taxon>Eukaryota</taxon>
        <taxon>Viridiplantae</taxon>
        <taxon>Streptophyta</taxon>
        <taxon>Embryophyta</taxon>
        <taxon>Tracheophyta</taxon>
        <taxon>Spermatophyta</taxon>
        <taxon>Magnoliopsida</taxon>
        <taxon>eudicotyledons</taxon>
        <taxon>Gunneridae</taxon>
        <taxon>Pentapetalae</taxon>
        <taxon>asterids</taxon>
        <taxon>campanulids</taxon>
        <taxon>Asterales</taxon>
        <taxon>Asteraceae</taxon>
        <taxon>Asteroideae</taxon>
        <taxon>Heliantheae alliance</taxon>
        <taxon>Tageteae</taxon>
        <taxon>Tagetes</taxon>
    </lineage>
</organism>
<evidence type="ECO:0000256" key="1">
    <source>
        <dbReference type="SAM" id="MobiDB-lite"/>
    </source>
</evidence>
<gene>
    <name evidence="2" type="ORF">QVD17_39709</name>
</gene>
<evidence type="ECO:0000313" key="2">
    <source>
        <dbReference type="EMBL" id="KAK1408077.1"/>
    </source>
</evidence>
<dbReference type="EMBL" id="JAUHHV010000011">
    <property type="protein sequence ID" value="KAK1408077.1"/>
    <property type="molecule type" value="Genomic_DNA"/>
</dbReference>
<proteinExistence type="predicted"/>
<protein>
    <submittedName>
        <fullName evidence="2">Uncharacterized protein</fullName>
    </submittedName>
</protein>
<name>A0AAD8NGI4_TARER</name>
<sequence>MRIAYSADNESIDEQQDDNAFDYADTNEFQPFVNNNQQVSEKESEEEDSDYTNDEEDKCDDDNRNYKGILQAITNLFPYAEHRIFFNLSSSSSLAFKNLLKLLDSS</sequence>
<dbReference type="AlphaFoldDB" id="A0AAD8NGI4"/>
<evidence type="ECO:0000313" key="3">
    <source>
        <dbReference type="Proteomes" id="UP001229421"/>
    </source>
</evidence>
<keyword evidence="3" id="KW-1185">Reference proteome</keyword>
<dbReference type="Proteomes" id="UP001229421">
    <property type="component" value="Unassembled WGS sequence"/>
</dbReference>
<comment type="caution">
    <text evidence="2">The sequence shown here is derived from an EMBL/GenBank/DDBJ whole genome shotgun (WGS) entry which is preliminary data.</text>
</comment>
<reference evidence="2" key="1">
    <citation type="journal article" date="2023" name="bioRxiv">
        <title>Improved chromosome-level genome assembly for marigold (Tagetes erecta).</title>
        <authorList>
            <person name="Jiang F."/>
            <person name="Yuan L."/>
            <person name="Wang S."/>
            <person name="Wang H."/>
            <person name="Xu D."/>
            <person name="Wang A."/>
            <person name="Fan W."/>
        </authorList>
    </citation>
    <scope>NUCLEOTIDE SEQUENCE</scope>
    <source>
        <strain evidence="2">WSJ</strain>
        <tissue evidence="2">Leaf</tissue>
    </source>
</reference>